<accession>A0A1X2HVR5</accession>
<reference evidence="2 3" key="1">
    <citation type="submission" date="2016-07" db="EMBL/GenBank/DDBJ databases">
        <title>Pervasive Adenine N6-methylation of Active Genes in Fungi.</title>
        <authorList>
            <consortium name="DOE Joint Genome Institute"/>
            <person name="Mondo S.J."/>
            <person name="Dannebaum R.O."/>
            <person name="Kuo R.C."/>
            <person name="Labutti K."/>
            <person name="Haridas S."/>
            <person name="Kuo A."/>
            <person name="Salamov A."/>
            <person name="Ahrendt S.R."/>
            <person name="Lipzen A."/>
            <person name="Sullivan W."/>
            <person name="Andreopoulos W.B."/>
            <person name="Clum A."/>
            <person name="Lindquist E."/>
            <person name="Daum C."/>
            <person name="Ramamoorthy G.K."/>
            <person name="Gryganskyi A."/>
            <person name="Culley D."/>
            <person name="Magnuson J.K."/>
            <person name="James T.Y."/>
            <person name="O'Malley M.A."/>
            <person name="Stajich J.E."/>
            <person name="Spatafora J.W."/>
            <person name="Visel A."/>
            <person name="Grigoriev I.V."/>
        </authorList>
    </citation>
    <scope>NUCLEOTIDE SEQUENCE [LARGE SCALE GENOMIC DNA]</scope>
    <source>
        <strain evidence="2 3">NRRL 2496</strain>
    </source>
</reference>
<organism evidence="2 3">
    <name type="scientific">Syncephalastrum racemosum</name>
    <name type="common">Filamentous fungus</name>
    <dbReference type="NCBI Taxonomy" id="13706"/>
    <lineage>
        <taxon>Eukaryota</taxon>
        <taxon>Fungi</taxon>
        <taxon>Fungi incertae sedis</taxon>
        <taxon>Mucoromycota</taxon>
        <taxon>Mucoromycotina</taxon>
        <taxon>Mucoromycetes</taxon>
        <taxon>Mucorales</taxon>
        <taxon>Syncephalastraceae</taxon>
        <taxon>Syncephalastrum</taxon>
    </lineage>
</organism>
<feature type="compositionally biased region" description="Basic residues" evidence="1">
    <location>
        <begin position="64"/>
        <end position="76"/>
    </location>
</feature>
<dbReference type="OrthoDB" id="2367383at2759"/>
<dbReference type="Proteomes" id="UP000242180">
    <property type="component" value="Unassembled WGS sequence"/>
</dbReference>
<dbReference type="EMBL" id="MCGN01000001">
    <property type="protein sequence ID" value="ORZ03611.1"/>
    <property type="molecule type" value="Genomic_DNA"/>
</dbReference>
<keyword evidence="3" id="KW-1185">Reference proteome</keyword>
<dbReference type="AlphaFoldDB" id="A0A1X2HVR5"/>
<evidence type="ECO:0000313" key="3">
    <source>
        <dbReference type="Proteomes" id="UP000242180"/>
    </source>
</evidence>
<evidence type="ECO:0000313" key="2">
    <source>
        <dbReference type="EMBL" id="ORZ03611.1"/>
    </source>
</evidence>
<proteinExistence type="predicted"/>
<feature type="region of interest" description="Disordered" evidence="1">
    <location>
        <begin position="46"/>
        <end position="76"/>
    </location>
</feature>
<comment type="caution">
    <text evidence="2">The sequence shown here is derived from an EMBL/GenBank/DDBJ whole genome shotgun (WGS) entry which is preliminary data.</text>
</comment>
<evidence type="ECO:0000256" key="1">
    <source>
        <dbReference type="SAM" id="MobiDB-lite"/>
    </source>
</evidence>
<protein>
    <submittedName>
        <fullName evidence="2">Uncharacterized protein</fullName>
    </submittedName>
</protein>
<name>A0A1X2HVR5_SYNRA</name>
<gene>
    <name evidence="2" type="ORF">BCR43DRAFT_483648</name>
</gene>
<dbReference type="InParanoid" id="A0A1X2HVR5"/>
<sequence length="76" mass="8780">MVNSTRGHCPRCNAQLHSFQINVRSYFVMCSDLKCPYPFDEPDAAPFLSNQRANRMSAPPVPRRLPKNLQHKPKRL</sequence>